<keyword evidence="8" id="KW-0326">Glycosidase</keyword>
<keyword evidence="2" id="KW-1003">Cell membrane</keyword>
<dbReference type="GO" id="GO:0005886">
    <property type="term" value="C:plasma membrane"/>
    <property type="evidence" value="ECO:0007669"/>
    <property type="project" value="UniProtKB-SubCell"/>
</dbReference>
<evidence type="ECO:0000256" key="6">
    <source>
        <dbReference type="ARBA" id="ARBA00023136"/>
    </source>
</evidence>
<evidence type="ECO:0000256" key="1">
    <source>
        <dbReference type="ARBA" id="ARBA00004651"/>
    </source>
</evidence>
<reference evidence="8 9" key="1">
    <citation type="journal article" date="2011" name="J. Bacteriol.">
        <title>Genome sequence of Salinisphaera shabanensis, a gammaproteobacterium from the harsh, variable environment of the brine-seawater interface of the Shaban Deep in the Red Sea.</title>
        <authorList>
            <person name="Antunes A."/>
            <person name="Alam I."/>
            <person name="Bajic V.B."/>
            <person name="Stingl U."/>
        </authorList>
    </citation>
    <scope>NUCLEOTIDE SEQUENCE [LARGE SCALE GENOMIC DNA]</scope>
    <source>
        <strain evidence="8 9">E1L3A</strain>
    </source>
</reference>
<comment type="subcellular location">
    <subcellularLocation>
        <location evidence="1">Cell membrane</location>
        <topology evidence="1">Multi-pass membrane protein</topology>
    </subcellularLocation>
</comment>
<keyword evidence="6" id="KW-0472">Membrane</keyword>
<dbReference type="Proteomes" id="UP000006242">
    <property type="component" value="Unassembled WGS sequence"/>
</dbReference>
<evidence type="ECO:0000256" key="4">
    <source>
        <dbReference type="ARBA" id="ARBA00022692"/>
    </source>
</evidence>
<organism evidence="8 9">
    <name type="scientific">Salinisphaera shabanensis E1L3A</name>
    <dbReference type="NCBI Taxonomy" id="1033802"/>
    <lineage>
        <taxon>Bacteria</taxon>
        <taxon>Pseudomonadati</taxon>
        <taxon>Pseudomonadota</taxon>
        <taxon>Gammaproteobacteria</taxon>
        <taxon>Salinisphaerales</taxon>
        <taxon>Salinisphaeraceae</taxon>
        <taxon>Salinisphaera</taxon>
    </lineage>
</organism>
<feature type="domain" description="Sulfatase N-terminal" evidence="7">
    <location>
        <begin position="3"/>
        <end position="261"/>
    </location>
</feature>
<dbReference type="EC" id="3.2.1.1" evidence="8"/>
<gene>
    <name evidence="8" type="ORF">SSPSH_003728</name>
</gene>
<proteinExistence type="predicted"/>
<dbReference type="PANTHER" id="PTHR30443:SF0">
    <property type="entry name" value="PHOSPHOETHANOLAMINE TRANSFERASE EPTA"/>
    <property type="match status" value="1"/>
</dbReference>
<dbReference type="STRING" id="1033802.SSPSH_003728"/>
<reference evidence="8 9" key="2">
    <citation type="journal article" date="2013" name="PLoS ONE">
        <title>INDIGO - INtegrated Data Warehouse of MIcrobial GenOmes with Examples from the Red Sea Extremophiles.</title>
        <authorList>
            <person name="Alam I."/>
            <person name="Antunes A."/>
            <person name="Kamau A.A."/>
            <person name="Ba Alawi W."/>
            <person name="Kalkatawi M."/>
            <person name="Stingl U."/>
            <person name="Bajic V.B."/>
        </authorList>
    </citation>
    <scope>NUCLEOTIDE SEQUENCE [LARGE SCALE GENOMIC DNA]</scope>
    <source>
        <strain evidence="8 9">E1L3A</strain>
    </source>
</reference>
<evidence type="ECO:0000256" key="3">
    <source>
        <dbReference type="ARBA" id="ARBA00022679"/>
    </source>
</evidence>
<dbReference type="Pfam" id="PF00884">
    <property type="entry name" value="Sulfatase"/>
    <property type="match status" value="1"/>
</dbReference>
<dbReference type="InterPro" id="IPR000917">
    <property type="entry name" value="Sulfatase_N"/>
</dbReference>
<comment type="caution">
    <text evidence="8">The sequence shown here is derived from an EMBL/GenBank/DDBJ whole genome shotgun (WGS) entry which is preliminary data.</text>
</comment>
<keyword evidence="9" id="KW-1185">Reference proteome</keyword>
<evidence type="ECO:0000259" key="7">
    <source>
        <dbReference type="Pfam" id="PF00884"/>
    </source>
</evidence>
<dbReference type="AlphaFoldDB" id="U2EHA1"/>
<dbReference type="SUPFAM" id="SSF53649">
    <property type="entry name" value="Alkaline phosphatase-like"/>
    <property type="match status" value="1"/>
</dbReference>
<dbReference type="InterPro" id="IPR017850">
    <property type="entry name" value="Alkaline_phosphatase_core_sf"/>
</dbReference>
<evidence type="ECO:0000313" key="9">
    <source>
        <dbReference type="Proteomes" id="UP000006242"/>
    </source>
</evidence>
<dbReference type="GO" id="GO:0016776">
    <property type="term" value="F:phosphotransferase activity, phosphate group as acceptor"/>
    <property type="evidence" value="ECO:0007669"/>
    <property type="project" value="TreeGrafter"/>
</dbReference>
<keyword evidence="5" id="KW-1133">Transmembrane helix</keyword>
<dbReference type="GO" id="GO:0009244">
    <property type="term" value="P:lipopolysaccharide core region biosynthetic process"/>
    <property type="evidence" value="ECO:0007669"/>
    <property type="project" value="TreeGrafter"/>
</dbReference>
<accession>U2EHA1</accession>
<dbReference type="eggNOG" id="COG2194">
    <property type="taxonomic scope" value="Bacteria"/>
</dbReference>
<evidence type="ECO:0000313" key="8">
    <source>
        <dbReference type="EMBL" id="ERJ17470.1"/>
    </source>
</evidence>
<sequence>MAQEEIVKFDSVYSCGTATAVSLPCMFSRQNRSSYDEFVSDNSENLLDVLKHAGVRVLWRENNSGCKGVCARVKTQNTAQMDVPNYCNEDGCFDEILLYRLDESLNEPSRDTFIVLHQQGNHGPEYYKRYPPEFRKFQPECRSNRPQDCSRQELINAYDNAILYTDFVLSRVVKFLKRNSDRYASAMIYMSDHGESLGESGIYLHGLPYLIAPHEQTHVPLMVWTSFDFRSERGLERKCMRQMSDDEYSQDNLFDTVLGLFAVQTQVYRPGQDIFAACRAIALTGR</sequence>
<protein>
    <submittedName>
        <fullName evidence="8">Membrane protein</fullName>
        <ecNumber evidence="8">3.2.1.1</ecNumber>
    </submittedName>
</protein>
<dbReference type="InterPro" id="IPR058130">
    <property type="entry name" value="PEA_transf_C"/>
</dbReference>
<keyword evidence="3" id="KW-0808">Transferase</keyword>
<evidence type="ECO:0000256" key="5">
    <source>
        <dbReference type="ARBA" id="ARBA00022989"/>
    </source>
</evidence>
<evidence type="ECO:0000256" key="2">
    <source>
        <dbReference type="ARBA" id="ARBA00022475"/>
    </source>
</evidence>
<dbReference type="PANTHER" id="PTHR30443">
    <property type="entry name" value="INNER MEMBRANE PROTEIN"/>
    <property type="match status" value="1"/>
</dbReference>
<keyword evidence="4" id="KW-0812">Transmembrane</keyword>
<dbReference type="Gene3D" id="3.40.720.10">
    <property type="entry name" value="Alkaline Phosphatase, subunit A"/>
    <property type="match status" value="1"/>
</dbReference>
<dbReference type="CDD" id="cd16017">
    <property type="entry name" value="LptA"/>
    <property type="match status" value="1"/>
</dbReference>
<dbReference type="GO" id="GO:0004556">
    <property type="term" value="F:alpha-amylase activity"/>
    <property type="evidence" value="ECO:0007669"/>
    <property type="project" value="UniProtKB-EC"/>
</dbReference>
<keyword evidence="8" id="KW-0378">Hydrolase</keyword>
<dbReference type="InterPro" id="IPR040423">
    <property type="entry name" value="PEA_transferase"/>
</dbReference>
<dbReference type="EMBL" id="AFNV02000038">
    <property type="protein sequence ID" value="ERJ17470.1"/>
    <property type="molecule type" value="Genomic_DNA"/>
</dbReference>
<name>U2EHA1_9GAMM</name>